<dbReference type="InterPro" id="IPR029510">
    <property type="entry name" value="Ald_DH_CS_GLU"/>
</dbReference>
<dbReference type="Gene3D" id="3.40.605.10">
    <property type="entry name" value="Aldehyde Dehydrogenase, Chain A, domain 1"/>
    <property type="match status" value="1"/>
</dbReference>
<dbReference type="PROSITE" id="PS00070">
    <property type="entry name" value="ALDEHYDE_DEHYDR_CYS"/>
    <property type="match status" value="1"/>
</dbReference>
<dbReference type="EMBL" id="UGKQ01000007">
    <property type="protein sequence ID" value="STS80908.1"/>
    <property type="molecule type" value="Genomic_DNA"/>
</dbReference>
<keyword evidence="1 4" id="KW-0560">Oxidoreductase</keyword>
<dbReference type="PANTHER" id="PTHR11699">
    <property type="entry name" value="ALDEHYDE DEHYDROGENASE-RELATED"/>
    <property type="match status" value="1"/>
</dbReference>
<feature type="active site" evidence="3">
    <location>
        <position position="107"/>
    </location>
</feature>
<reference evidence="6 7" key="1">
    <citation type="submission" date="2018-06" db="EMBL/GenBank/DDBJ databases">
        <authorList>
            <consortium name="Pathogen Informatics"/>
            <person name="Doyle S."/>
        </authorList>
    </citation>
    <scope>NUCLEOTIDE SEQUENCE [LARGE SCALE GENOMIC DNA]</scope>
    <source>
        <strain evidence="6 7">NCTC9140</strain>
    </source>
</reference>
<evidence type="ECO:0000256" key="2">
    <source>
        <dbReference type="ARBA" id="ARBA00023027"/>
    </source>
</evidence>
<dbReference type="Gene3D" id="3.40.309.10">
    <property type="entry name" value="Aldehyde Dehydrogenase, Chain A, domain 2"/>
    <property type="match status" value="1"/>
</dbReference>
<dbReference type="EC" id="1.2.1.39" evidence="6"/>
<dbReference type="SUPFAM" id="SSF53720">
    <property type="entry name" value="ALDH-like"/>
    <property type="match status" value="1"/>
</dbReference>
<dbReference type="InterPro" id="IPR015590">
    <property type="entry name" value="Aldehyde_DH_dom"/>
</dbReference>
<protein>
    <submittedName>
        <fullName evidence="6">Aldehyde dehydrogenase</fullName>
        <ecNumber evidence="6">1.2.1.39</ecNumber>
    </submittedName>
</protein>
<keyword evidence="2" id="KW-0520">NAD</keyword>
<dbReference type="Proteomes" id="UP000254938">
    <property type="component" value="Unassembled WGS sequence"/>
</dbReference>
<comment type="similarity">
    <text evidence="4">Belongs to the aldehyde dehydrogenase family.</text>
</comment>
<dbReference type="InterPro" id="IPR016163">
    <property type="entry name" value="Ald_DH_C"/>
</dbReference>
<evidence type="ECO:0000256" key="3">
    <source>
        <dbReference type="PROSITE-ProRule" id="PRU10007"/>
    </source>
</evidence>
<evidence type="ECO:0000313" key="6">
    <source>
        <dbReference type="EMBL" id="STS80908.1"/>
    </source>
</evidence>
<dbReference type="Pfam" id="PF00171">
    <property type="entry name" value="Aldedh"/>
    <property type="match status" value="1"/>
</dbReference>
<dbReference type="AlphaFoldDB" id="A0A377TQW3"/>
<accession>A0A377TQW3</accession>
<dbReference type="InterPro" id="IPR016160">
    <property type="entry name" value="Ald_DH_CS_CYS"/>
</dbReference>
<dbReference type="GO" id="GO:0008957">
    <property type="term" value="F:phenylacetaldehyde dehydrogenase (NAD+) activity"/>
    <property type="evidence" value="ECO:0007669"/>
    <property type="project" value="UniProtKB-EC"/>
</dbReference>
<dbReference type="PROSITE" id="PS00687">
    <property type="entry name" value="ALDEHYDE_DEHYDR_GLU"/>
    <property type="match status" value="1"/>
</dbReference>
<dbReference type="InterPro" id="IPR016161">
    <property type="entry name" value="Ald_DH/histidinol_DH"/>
</dbReference>
<evidence type="ECO:0000259" key="5">
    <source>
        <dbReference type="Pfam" id="PF00171"/>
    </source>
</evidence>
<proteinExistence type="inferred from homology"/>
<evidence type="ECO:0000256" key="1">
    <source>
        <dbReference type="ARBA" id="ARBA00023002"/>
    </source>
</evidence>
<sequence>MVVGIVPWNFSIMIAIWKLAAALVCGCTIVLKPSEYTPLTLLRVAELAKAVGIPDGVINVVNGAGGEIAQRLITHPACAKVSFTGSVATGEKVQQSASASGKRVTLELGGKNAALFLDDLTPEAMVNGIIEAGYLNQGQICAAAERFYLPQGKLDAVLALLKDKLSAFAPGSPLDERTLMGPLANRQQYDKVCGSFRPPATRAIPSSAAAKRCRGRAISCSRPRSKCAAKRAP</sequence>
<organism evidence="6 7">
    <name type="scientific">Klebsiella pneumoniae</name>
    <dbReference type="NCBI Taxonomy" id="573"/>
    <lineage>
        <taxon>Bacteria</taxon>
        <taxon>Pseudomonadati</taxon>
        <taxon>Pseudomonadota</taxon>
        <taxon>Gammaproteobacteria</taxon>
        <taxon>Enterobacterales</taxon>
        <taxon>Enterobacteriaceae</taxon>
        <taxon>Klebsiella/Raoultella group</taxon>
        <taxon>Klebsiella</taxon>
        <taxon>Klebsiella pneumoniae complex</taxon>
    </lineage>
</organism>
<evidence type="ECO:0000256" key="4">
    <source>
        <dbReference type="RuleBase" id="RU003345"/>
    </source>
</evidence>
<name>A0A377TQW3_KLEPN</name>
<gene>
    <name evidence="6" type="primary">feaB_2</name>
    <name evidence="6" type="ORF">NCTC9140_02626</name>
</gene>
<feature type="domain" description="Aldehyde dehydrogenase" evidence="5">
    <location>
        <begin position="2"/>
        <end position="194"/>
    </location>
</feature>
<dbReference type="InterPro" id="IPR016162">
    <property type="entry name" value="Ald_DH_N"/>
</dbReference>
<evidence type="ECO:0000313" key="7">
    <source>
        <dbReference type="Proteomes" id="UP000254938"/>
    </source>
</evidence>